<sequence>MDLGEVLARERDEHGSSVGFAPREGEDSGTTESFCRDDGRPTLDGMATNTRTGTASRTTSAARVPDPHALESRSAGHAPSPADERLLHPLRPARRRPVREPHGLTAAIGGRTTAAGTARSPARLPHRVRHAGAPRLVAPTAVPDHSGDLLGLPDLSGLRLGLRRAWAWLAREVRASAQMDARLRARRDEDSAAMARAGVNRLT</sequence>
<proteinExistence type="predicted"/>
<gene>
    <name evidence="2" type="ORF">SCMU_05240</name>
</gene>
<feature type="region of interest" description="Disordered" evidence="1">
    <location>
        <begin position="1"/>
        <end position="85"/>
    </location>
</feature>
<organism evidence="2 3">
    <name type="scientific">Sinomonas cyclohexanicum</name>
    <name type="common">Corynebacterium cyclohexanicum</name>
    <dbReference type="NCBI Taxonomy" id="322009"/>
    <lineage>
        <taxon>Bacteria</taxon>
        <taxon>Bacillati</taxon>
        <taxon>Actinomycetota</taxon>
        <taxon>Actinomycetes</taxon>
        <taxon>Micrococcales</taxon>
        <taxon>Micrococcaceae</taxon>
        <taxon>Sinomonas</taxon>
    </lineage>
</organism>
<name>A0ABN6FF58_SINCY</name>
<accession>A0ABN6FF58</accession>
<protein>
    <submittedName>
        <fullName evidence="2">Uncharacterized protein</fullName>
    </submittedName>
</protein>
<dbReference type="EMBL" id="AP024525">
    <property type="protein sequence ID" value="BCT74682.1"/>
    <property type="molecule type" value="Genomic_DNA"/>
</dbReference>
<reference evidence="2 3" key="1">
    <citation type="journal article" date="2021" name="J. Biosci. Bioeng.">
        <title>Identification and characterization of a chc gene cluster responsible for the aromatization pathway of cyclohexanecarboxylate degradation in Sinomonas cyclohexanicum ATCC 51369.</title>
        <authorList>
            <person name="Yamamoto T."/>
            <person name="Hasegawa Y."/>
            <person name="Lau P.C.K."/>
            <person name="Iwaki H."/>
        </authorList>
    </citation>
    <scope>NUCLEOTIDE SEQUENCE [LARGE SCALE GENOMIC DNA]</scope>
    <source>
        <strain evidence="2 3">ATCC 51369</strain>
    </source>
</reference>
<evidence type="ECO:0000313" key="2">
    <source>
        <dbReference type="EMBL" id="BCT74682.1"/>
    </source>
</evidence>
<feature type="compositionally biased region" description="Low complexity" evidence="1">
    <location>
        <begin position="47"/>
        <end position="63"/>
    </location>
</feature>
<evidence type="ECO:0000313" key="3">
    <source>
        <dbReference type="Proteomes" id="UP001319861"/>
    </source>
</evidence>
<dbReference type="Proteomes" id="UP001319861">
    <property type="component" value="Chromosome"/>
</dbReference>
<evidence type="ECO:0000256" key="1">
    <source>
        <dbReference type="SAM" id="MobiDB-lite"/>
    </source>
</evidence>
<keyword evidence="3" id="KW-1185">Reference proteome</keyword>